<dbReference type="PANTHER" id="PTHR11439:SF511">
    <property type="match status" value="1"/>
</dbReference>
<reference evidence="2" key="1">
    <citation type="journal article" date="2013" name="Genome Biol.">
        <title>Reference genomes and transcriptomes of Nicotiana sylvestris and Nicotiana tomentosiformis.</title>
        <authorList>
            <person name="Sierro N."/>
            <person name="Battey J.N."/>
            <person name="Ouadi S."/>
            <person name="Bovet L."/>
            <person name="Goepfert S."/>
            <person name="Bakaher N."/>
            <person name="Peitsch M.C."/>
            <person name="Ivanov N.V."/>
        </authorList>
    </citation>
    <scope>NUCLEOTIDE SEQUENCE [LARGE SCALE GENOMIC DNA]</scope>
</reference>
<evidence type="ECO:0000259" key="1">
    <source>
        <dbReference type="Pfam" id="PF07727"/>
    </source>
</evidence>
<protein>
    <submittedName>
        <fullName evidence="3">Uncharacterized protein LOC104240857</fullName>
    </submittedName>
</protein>
<accession>A0A1U7XWR0</accession>
<name>A0A1U7XWR0_NICSY</name>
<evidence type="ECO:0000313" key="3">
    <source>
        <dbReference type="RefSeq" id="XP_009794051.1"/>
    </source>
</evidence>
<reference evidence="3" key="2">
    <citation type="submission" date="2025-08" db="UniProtKB">
        <authorList>
            <consortium name="RefSeq"/>
        </authorList>
    </citation>
    <scope>IDENTIFICATION</scope>
    <source>
        <tissue evidence="3">Leaf</tissue>
    </source>
</reference>
<dbReference type="eggNOG" id="KOG0017">
    <property type="taxonomic scope" value="Eukaryota"/>
</dbReference>
<keyword evidence="2" id="KW-1185">Reference proteome</keyword>
<sequence>MDVSNAFLQGNLYEEIYMQTPQGFHKQGELKVCRLMKSLYGLKHASKQWNINLTDALVQSGYKQSAFDHSLFTKQQGKEMVIILVSNFESIHAKSETIAHRGSIESGKVYQRRTKPGLLMEAGAIDHLSAYCNSDWPSCLNTRRFVTGYVVKLGNSLISWKSKKQSTVSKSSAEAEYRRMTAITQRLHG</sequence>
<organism evidence="2 3">
    <name type="scientific">Nicotiana sylvestris</name>
    <name type="common">Wood tobacco</name>
    <name type="synonym">South American tobacco</name>
    <dbReference type="NCBI Taxonomy" id="4096"/>
    <lineage>
        <taxon>Eukaryota</taxon>
        <taxon>Viridiplantae</taxon>
        <taxon>Streptophyta</taxon>
        <taxon>Embryophyta</taxon>
        <taxon>Tracheophyta</taxon>
        <taxon>Spermatophyta</taxon>
        <taxon>Magnoliopsida</taxon>
        <taxon>eudicotyledons</taxon>
        <taxon>Gunneridae</taxon>
        <taxon>Pentapetalae</taxon>
        <taxon>asterids</taxon>
        <taxon>lamiids</taxon>
        <taxon>Solanales</taxon>
        <taxon>Solanaceae</taxon>
        <taxon>Nicotianoideae</taxon>
        <taxon>Nicotianeae</taxon>
        <taxon>Nicotiana</taxon>
    </lineage>
</organism>
<dbReference type="CDD" id="cd09272">
    <property type="entry name" value="RNase_HI_RT_Ty1"/>
    <property type="match status" value="1"/>
</dbReference>
<dbReference type="STRING" id="4096.A0A1U7XWR0"/>
<dbReference type="RefSeq" id="XP_009794051.1">
    <property type="nucleotide sequence ID" value="XM_009795749.1"/>
</dbReference>
<gene>
    <name evidence="3" type="primary">LOC104240857</name>
</gene>
<dbReference type="InterPro" id="IPR013103">
    <property type="entry name" value="RVT_2"/>
</dbReference>
<evidence type="ECO:0000313" key="2">
    <source>
        <dbReference type="Proteomes" id="UP000189701"/>
    </source>
</evidence>
<dbReference type="Pfam" id="PF07727">
    <property type="entry name" value="RVT_2"/>
    <property type="match status" value="1"/>
</dbReference>
<proteinExistence type="predicted"/>
<feature type="domain" description="Reverse transcriptase Ty1/copia-type" evidence="1">
    <location>
        <begin position="1"/>
        <end position="84"/>
    </location>
</feature>
<dbReference type="Proteomes" id="UP000189701">
    <property type="component" value="Unplaced"/>
</dbReference>
<dbReference type="AlphaFoldDB" id="A0A1U7XWR0"/>
<dbReference type="PANTHER" id="PTHR11439">
    <property type="entry name" value="GAG-POL-RELATED RETROTRANSPOSON"/>
    <property type="match status" value="1"/>
</dbReference>